<gene>
    <name evidence="3" type="ORF">DEO27_016110</name>
</gene>
<keyword evidence="3" id="KW-0378">Hydrolase</keyword>
<dbReference type="GO" id="GO:0003677">
    <property type="term" value="F:DNA binding"/>
    <property type="evidence" value="ECO:0007669"/>
    <property type="project" value="InterPro"/>
</dbReference>
<feature type="domain" description="Restriction endonuclease type IV Mrr" evidence="1">
    <location>
        <begin position="146"/>
        <end position="263"/>
    </location>
</feature>
<dbReference type="OrthoDB" id="9764212at2"/>
<dbReference type="AlphaFoldDB" id="A0A5C1I0P5"/>
<dbReference type="InterPro" id="IPR025745">
    <property type="entry name" value="Mrr-like_N_dom"/>
</dbReference>
<dbReference type="InterPro" id="IPR011335">
    <property type="entry name" value="Restrct_endonuc-II-like"/>
</dbReference>
<dbReference type="Gene3D" id="3.40.1350.10">
    <property type="match status" value="1"/>
</dbReference>
<reference evidence="3" key="1">
    <citation type="submission" date="2019-08" db="EMBL/GenBank/DDBJ databases">
        <title>Comparative genome analysis confer to the adaptation heavy metal polluted environment.</title>
        <authorList>
            <person name="Li Y."/>
        </authorList>
    </citation>
    <scope>NUCLEOTIDE SEQUENCE [LARGE SCALE GENOMIC DNA]</scope>
    <source>
        <strain evidence="3">P1</strain>
    </source>
</reference>
<dbReference type="REBASE" id="370202">
    <property type="entry name" value="MruP1MrrP"/>
</dbReference>
<dbReference type="GO" id="GO:0009307">
    <property type="term" value="P:DNA restriction-modification system"/>
    <property type="evidence" value="ECO:0007669"/>
    <property type="project" value="InterPro"/>
</dbReference>
<dbReference type="SUPFAM" id="SSF52980">
    <property type="entry name" value="Restriction endonuclease-like"/>
    <property type="match status" value="1"/>
</dbReference>
<dbReference type="InterPro" id="IPR011856">
    <property type="entry name" value="tRNA_endonuc-like_dom_sf"/>
</dbReference>
<feature type="domain" description="Restriction system protein Mrr-like N-terminal" evidence="2">
    <location>
        <begin position="11"/>
        <end position="89"/>
    </location>
</feature>
<dbReference type="Pfam" id="PF04471">
    <property type="entry name" value="Mrr_cat"/>
    <property type="match status" value="1"/>
</dbReference>
<protein>
    <submittedName>
        <fullName evidence="3">Restriction endonuclease</fullName>
    </submittedName>
</protein>
<sequence length="288" mass="32830">MSKRKQADFLKWFGPLLHALRDLGGSGKPREVSEKIAQNLKLSDSILEQTLKSGESKFHNQVAWARQYLVWEKFLDDSQRGTWLLTKKGWENDVSESDSRLIFQKWVKIYQERRKSKSTTDIIDDVNEIEPEIIEQDYTPTLLEILKKLSPKGFEQICGLLLRKSGFEQVTITGRSNDGGIDGVGIIALNAFVTNRVLFQCKRYSTTPVSSSHLRDFRGAMSGRAEKGIVITTGRFSEEAKREASRDGVGNIELVDGEKLVELFQKIELGVKPQIVYEVDYSFFEPYL</sequence>
<dbReference type="EMBL" id="CP043450">
    <property type="protein sequence ID" value="QEM11483.1"/>
    <property type="molecule type" value="Genomic_DNA"/>
</dbReference>
<keyword evidence="4" id="KW-1185">Reference proteome</keyword>
<dbReference type="PANTHER" id="PTHR30015">
    <property type="entry name" value="MRR RESTRICTION SYSTEM PROTEIN"/>
    <property type="match status" value="1"/>
</dbReference>
<dbReference type="KEGG" id="mrub:DEO27_016110"/>
<dbReference type="PANTHER" id="PTHR30015:SF7">
    <property type="entry name" value="TYPE IV METHYL-DIRECTED RESTRICTION ENZYME ECOKMRR"/>
    <property type="match status" value="1"/>
</dbReference>
<dbReference type="Proteomes" id="UP000251402">
    <property type="component" value="Chromosome"/>
</dbReference>
<evidence type="ECO:0000313" key="4">
    <source>
        <dbReference type="Proteomes" id="UP000251402"/>
    </source>
</evidence>
<evidence type="ECO:0000313" key="3">
    <source>
        <dbReference type="EMBL" id="QEM11483.1"/>
    </source>
</evidence>
<evidence type="ECO:0000259" key="1">
    <source>
        <dbReference type="Pfam" id="PF04471"/>
    </source>
</evidence>
<evidence type="ECO:0000259" key="2">
    <source>
        <dbReference type="Pfam" id="PF14338"/>
    </source>
</evidence>
<dbReference type="InterPro" id="IPR052906">
    <property type="entry name" value="Type_IV_Methyl-Rstrct_Enzyme"/>
</dbReference>
<organism evidence="3 4">
    <name type="scientific">Mucilaginibacter rubeus</name>
    <dbReference type="NCBI Taxonomy" id="2027860"/>
    <lineage>
        <taxon>Bacteria</taxon>
        <taxon>Pseudomonadati</taxon>
        <taxon>Bacteroidota</taxon>
        <taxon>Sphingobacteriia</taxon>
        <taxon>Sphingobacteriales</taxon>
        <taxon>Sphingobacteriaceae</taxon>
        <taxon>Mucilaginibacter</taxon>
    </lineage>
</organism>
<keyword evidence="3" id="KW-0540">Nuclease</keyword>
<dbReference type="RefSeq" id="WP_112568077.1">
    <property type="nucleotide sequence ID" value="NZ_CP043450.1"/>
</dbReference>
<proteinExistence type="predicted"/>
<keyword evidence="3" id="KW-0255">Endonuclease</keyword>
<dbReference type="GO" id="GO:0015666">
    <property type="term" value="F:restriction endodeoxyribonuclease activity"/>
    <property type="evidence" value="ECO:0007669"/>
    <property type="project" value="TreeGrafter"/>
</dbReference>
<accession>A0A5C1I0P5</accession>
<dbReference type="Pfam" id="PF14338">
    <property type="entry name" value="Mrr_N"/>
    <property type="match status" value="1"/>
</dbReference>
<name>A0A5C1I0P5_9SPHI</name>
<dbReference type="InterPro" id="IPR007560">
    <property type="entry name" value="Restrct_endonuc_IV_Mrr"/>
</dbReference>